<dbReference type="STRING" id="530564.Psta_1934"/>
<dbReference type="Pfam" id="PF00404">
    <property type="entry name" value="Dockerin_1"/>
    <property type="match status" value="1"/>
</dbReference>
<dbReference type="GO" id="GO:0004553">
    <property type="term" value="F:hydrolase activity, hydrolyzing O-glycosyl compounds"/>
    <property type="evidence" value="ECO:0007669"/>
    <property type="project" value="InterPro"/>
</dbReference>
<reference evidence="2 3" key="1">
    <citation type="journal article" date="2009" name="Stand. Genomic Sci.">
        <title>Complete genome sequence of Pirellula staleyi type strain (ATCC 27377).</title>
        <authorList>
            <person name="Clum A."/>
            <person name="Tindall B.J."/>
            <person name="Sikorski J."/>
            <person name="Ivanova N."/>
            <person name="Mavrommatis K."/>
            <person name="Lucas S."/>
            <person name="Glavina del Rio T."/>
            <person name="Nolan M."/>
            <person name="Chen F."/>
            <person name="Tice H."/>
            <person name="Pitluck S."/>
            <person name="Cheng J.F."/>
            <person name="Chertkov O."/>
            <person name="Brettin T."/>
            <person name="Han C."/>
            <person name="Detter J.C."/>
            <person name="Kuske C."/>
            <person name="Bruce D."/>
            <person name="Goodwin L."/>
            <person name="Ovchinikova G."/>
            <person name="Pati A."/>
            <person name="Mikhailova N."/>
            <person name="Chen A."/>
            <person name="Palaniappan K."/>
            <person name="Land M."/>
            <person name="Hauser L."/>
            <person name="Chang Y.J."/>
            <person name="Jeffries C.D."/>
            <person name="Chain P."/>
            <person name="Rohde M."/>
            <person name="Goker M."/>
            <person name="Bristow J."/>
            <person name="Eisen J.A."/>
            <person name="Markowitz V."/>
            <person name="Hugenholtz P."/>
            <person name="Kyrpides N.C."/>
            <person name="Klenk H.P."/>
            <person name="Lapidus A."/>
        </authorList>
    </citation>
    <scope>NUCLEOTIDE SEQUENCE [LARGE SCALE GENOMIC DNA]</scope>
    <source>
        <strain evidence="3">ATCC 27377 / DSM 6068 / ICPB 4128</strain>
    </source>
</reference>
<protein>
    <submittedName>
        <fullName evidence="2">Peptidase domain protein</fullName>
    </submittedName>
</protein>
<dbReference type="InterPro" id="IPR045474">
    <property type="entry name" value="GEVED"/>
</dbReference>
<dbReference type="eggNOG" id="COG3209">
    <property type="taxonomic scope" value="Bacteria"/>
</dbReference>
<dbReference type="SMART" id="SM00710">
    <property type="entry name" value="PbH1"/>
    <property type="match status" value="8"/>
</dbReference>
<keyword evidence="3" id="KW-1185">Reference proteome</keyword>
<proteinExistence type="predicted"/>
<dbReference type="Pfam" id="PF20009">
    <property type="entry name" value="GEVED"/>
    <property type="match status" value="1"/>
</dbReference>
<evidence type="ECO:0000313" key="2">
    <source>
        <dbReference type="EMBL" id="ADB16608.1"/>
    </source>
</evidence>
<organism evidence="2 3">
    <name type="scientific">Pirellula staleyi (strain ATCC 27377 / DSM 6068 / ICPB 4128)</name>
    <name type="common">Pirella staleyi</name>
    <dbReference type="NCBI Taxonomy" id="530564"/>
    <lineage>
        <taxon>Bacteria</taxon>
        <taxon>Pseudomonadati</taxon>
        <taxon>Planctomycetota</taxon>
        <taxon>Planctomycetia</taxon>
        <taxon>Pirellulales</taxon>
        <taxon>Pirellulaceae</taxon>
        <taxon>Pirellula</taxon>
    </lineage>
</organism>
<accession>D2R0L0</accession>
<sequence>MAEPTATGTTARPRPDANLVIDPAIVVKSDGARIDVGVGASFIAEGQAGLEVVLTSLSDDRYGAGGTFDTGNDGGTSTSSAAQEGDWAGIYFSPDSSGSIDRAVIAYGGGLNRIEGNFAGFNVIEIRQADVRIANSEFEFNADGTGGQAPADRFGRGFNEAATIFVRGAQPVILNNAVHDDESAFININVNSLTSELIVDTGRQTGFVGRFAGYQDNNGPLIRGNRLQDNGINGMVVRGAVLTTEVVWDDTDIAHVLFDTIVIPDLHTFGGLRLESSGTESLVVKSSGATAGFVATGRPLEIDDRIGGVIHVLGQPGFPVVLTSFSDDTASAGIDLQGNPQNDTNGDGLGSGLLPTGPEVNNGLLIDNDVAIGTVGQFAYNVGPAGSSNFGGGVTAQGQSMLFANQDFIFEFLNYVDVGSDGLAIDLATSTITQAPTLLADDLVESRGTFQGQNGLITWIVQTRLDDGVATVFNTITFTSTAPLGNLQFINYLDEDVLGISDDVLYRVGSPGQADFRLFTLDGQEKIGFAQGGIYTAGPGLVNATYTGWAADEYSDLSFDIETTGTTYSPTGNVDLIALPVVADPDLGNVNGPADVTTAMAWTVNPTATTATITTFLELIARNPVSSGTAGEWQGIVIDEYSHDRNVETVLEQESAVSDGTVNNSPSKAQYLGGLASAEKNGDENLRLGFTVHGLINRNDDIDVYSFKALPGTEVWFDIDRTSVAFDAVIELVDENGIVLARSNNSTAENSGAEALFGTARDMQKTPPYQGQDFYTTNVKDPGMRIVLAGPAGQQSTYHIRIRSNTTNLLANPPIAGQTNGAYQLQIRLREVDEFGGSTVRYADIRNAVNGIAVLGQPAHSPLAGERGETTANNNTFANAQNLGNLLTNDRGTLSVAGSLSAFDDVDWYRITLDNTLPSQAAFWNAIFDIDYADGLARPNTALYVFDELGRLILTSRDSNIAEDRPSAAPGSGISDLSRGSAGGGDPYIGTVALPTNIVNPNPPDATEFYYVAISSDLRMPAQLEQFFQANASNPLLRLEPVESVQRIVEDHIGAFMTRSTAAAPDVQVFIEAQNAIQYTISDVVLYVNMSADDGTEQTRLVTVDPFTGDNETYLSNFARDTGDLVLREDNRLFSYTIDLDDNFTLDDAESGNYIELNTGTGAFTTIGDDGIITYESNLGAPPAPVVSNLGVNNTRWGYGLQFNAMAFSDIGYAFDANGNQLSERLIAVGNRGDVNSNNPASTAIDRRQNIVYSMDANTGAAQITGAGARLSGSGTGVYEVGEILTSSRLTFLSDATTGTGLAGFAVNDGLTFGVNTEASSTTFEFDSGFDVQQLINTATGQTIQDGYFFILDSDTTLGNQNEVLYQFDTGVVITVNPGLLSTGIVDGSTFTVRVNGVPRVFEFDNTGAVTAGNIAVNVGGGIFGADVIAARISNAIDTQTAAAFPVDGYVEPLGNRISLIPTVATPIPITATLGTSSAYLTFQGANGTAPVLQGVNPAGIGEGTTFTVSNGVTNFTFEFDRDNAVSGTNIRVNIFGATTSTDVAGAIEAAVATLPATSGLNATRFGDRVIVNGQGVTFSRQTSAVYSLTDSIANGGLQTVQVSVEERDGSAVVGAAVLAAMNNGNPRFAAGAAFDRINFPPINTGGLTPVASIDISAVPVWSPVAGTAPGVAGGREQIPFLASDTANQLANRAVTAINAALNATEGITAQFSGGNVELNRGTFTIGATTALAVSGQGPGGNITGIVDITPPPGIAQGMNQLIRYYLAVSDNGGLYIVELDLFDNQNITPNSPAAIANKTNQVRTYYIGNSADSLSGIAFQALTKGPENVEGGRYQNVWYAVADGPGNGDNQSRLHAFNFDATFETTAEWNAFRNAFLTNNTAALNARFTGRAPVFVDGATSIPLFYTVPQGAEGNAVPIRRAVTDAKGIAFSSLDQNLWKQTTTQSGAAGHEGGNSLVFGNDGQEQWAGNTYNFPGGATGSIVSNEFSLENYSVGDQPVLYYSYLGATDGSNDSVRVYISGVNDADRDGIADNNPGQWTLLTQSGGSTYLNTGWRQVRLNLGDFAGWSNLRLRFDFSTAGEMNVGDAGTTGDELRAVDAKYILDGDVVTIGGTTFEFESGVTLTMPSGRAINDGENFTIQINGAPQVYEFDKNGTQSIPGSTLIPVTNATTPEQVTLLLRDAIVANQAGPGPIVTPRIEGGVEWIFPDASAYALIPDNQLQFTLDDGTNPPVTFELDRDNASTPGTIPVEFSLAMDSARIALEVARAIQGYANGLQTGDNLHVTASYRQPNIVQIEGLVDYNANFALQLLKETPYSGNRLNLQGAEAFTQSAVHAIVATGAVGVANPNNVPVNIHLAMRARDVAQSFDAVLETAFRNQQLVVQNGSLYEDGQVIDIDHDGDGGLLTPDIRFEIETGLIVSIPGNGAVGPGGVADGDTITITNGGAPVTFEFSTDGVPAVPTNVLVSFRATDSQAVIARAFEAAINGQGSLGITARVVSGSRIQLSSGALSPNLTFATSDVTKYNTGNTFAGVAVGNTPIIVSPTAQFTAQQMAAAVAAAINAAGVVGFSAQTNAGVPNQVELLSTDVRVSALDSIGLTIPAPQPINGTGVAPAAPNIVFETGVFDIAKRERDLMRIIGRNVTARGPLGLQSFGMTGELPDHFQNGNGIVAGFTSSLRGQDNNHEGFYIDDIIIGLAERGESASGATTATGFVVNPLGTGNTSGAYQLEIRRGPAYDRFVGTNPGETANSNDRYAQEYTIVAKSGAELADGVTFTLSDGINRVTFEFDEVALPGRPALPVAVTPGNQRIAFSSTDTADEVAVRIRDAINSSQVQAVLKLTAGLADGTLVGNVTTSNRVNVVGAATVAIEGRNAVEVNDTLSQAVATNFNGTQYFAQGTIGDNPELSISRDTEGHDVDLFSIRLSAGQTIRIDIDTENLNFSSEVGNLLDTVLRIFDSTGAELASSDDDFAPGEERSFDLTTRESYLEFRAPHASGTVTYYIGVSGFGNQTYSFPNATTVVGTESSSTLGFYQLEISTALTSSLEIEKFEEELGDKNLFRDQGQILLYGNTISNSSQWGILVNNGTRTAADGNAPHQGPVRNLREQNIDRLVPGVVISNNVIHSNTVGGIRYSGDGGIDAPVSFGRIINNTLYGTGGNDVGIQVDQAASPTLLNNIVANFGQGVNVDALSSSTVLGGMVYQGNTSNSNVGVGGDFPLVLGPTDPLFVNAGLRNFYPAPGSQVIDSSVGSLLDRTSLVTVKNPMGIGLSPIIAPERDAVGQLRTDDPAVSTANGFGLNPNIDRGAIDRVDFTGPTSILENPRDNDAEGVDLDPTVSVVTLENTVLNDFTIRLVDRFDVNGPAEGSDIDDFTVTGDKVTVTSTVGTTTVTLVEGVDYSFSYDSTNNIIRLTPLGGLWPLSRTYRITLDNSATGIRDLAGNALSPNQIDGMHYYTIFLGSAVDWGDLPDSYGTLAANLLVGPSHQVVGGIQLGALVTSEPDGNPAAPGTDANLDNGDDGIQFVNLQPSNAPNTSQIIVTATATGNLSAWFDYNRNGVFDTNEMVLDNIVIGTTPGVGETIFFQIPADVAKGDIYARFRFSTSDVDSPNGALPDGEVEDYRLTLTGAPFENTAPLDQNNDLINDGFLDVTADGAITPLDALIVINFLNLLSPQFGGGPIPLPNATLDSPLPPPPGQINRYVDTDGNGVLTPFDALQVINYLNLNPNQFFGEGEPAADGAEGEPSSTSAISFSAPASVEVASAPQLELSIPSVLYSSPSVVLEVRERAPQSVATVSSSSASSGSDWSSDDEFASLALADYALSGVSSHGGLEVGPVGHTNWDDLLSDIALSHEEENEDDFFANL</sequence>
<dbReference type="InterPro" id="IPR002105">
    <property type="entry name" value="Dockerin_1_rpt"/>
</dbReference>
<evidence type="ECO:0000313" key="3">
    <source>
        <dbReference type="Proteomes" id="UP000001887"/>
    </source>
</evidence>
<feature type="domain" description="GEVED" evidence="1">
    <location>
        <begin position="3541"/>
        <end position="3617"/>
    </location>
</feature>
<name>D2R0L0_PIRSD</name>
<evidence type="ECO:0000259" key="1">
    <source>
        <dbReference type="Pfam" id="PF20009"/>
    </source>
</evidence>
<gene>
    <name evidence="2" type="ordered locus">Psta_1934</name>
</gene>
<dbReference type="eggNOG" id="COG1404">
    <property type="taxonomic scope" value="Bacteria"/>
</dbReference>
<dbReference type="SUPFAM" id="SSF51126">
    <property type="entry name" value="Pectin lyase-like"/>
    <property type="match status" value="1"/>
</dbReference>
<dbReference type="InterPro" id="IPR006626">
    <property type="entry name" value="PbH1"/>
</dbReference>
<dbReference type="Gene3D" id="2.60.120.380">
    <property type="match status" value="2"/>
</dbReference>
<dbReference type="eggNOG" id="COG4932">
    <property type="taxonomic scope" value="Bacteria"/>
</dbReference>
<dbReference type="KEGG" id="psl:Psta_1934"/>
<dbReference type="HOGENOM" id="CLU_224251_0_0_0"/>
<dbReference type="GO" id="GO:0000272">
    <property type="term" value="P:polysaccharide catabolic process"/>
    <property type="evidence" value="ECO:0007669"/>
    <property type="project" value="InterPro"/>
</dbReference>
<dbReference type="eggNOG" id="COG2931">
    <property type="taxonomic scope" value="Bacteria"/>
</dbReference>
<dbReference type="InterPro" id="IPR011050">
    <property type="entry name" value="Pectin_lyase_fold/virulence"/>
</dbReference>
<dbReference type="Proteomes" id="UP000001887">
    <property type="component" value="Chromosome"/>
</dbReference>
<dbReference type="EMBL" id="CP001848">
    <property type="protein sequence ID" value="ADB16608.1"/>
    <property type="molecule type" value="Genomic_DNA"/>
</dbReference>